<name>A0AAD8WHE2_LOLMU</name>
<dbReference type="GO" id="GO:0008270">
    <property type="term" value="F:zinc ion binding"/>
    <property type="evidence" value="ECO:0007669"/>
    <property type="project" value="InterPro"/>
</dbReference>
<dbReference type="GO" id="GO:0003676">
    <property type="term" value="F:nucleic acid binding"/>
    <property type="evidence" value="ECO:0007669"/>
    <property type="project" value="InterPro"/>
</dbReference>
<dbReference type="GO" id="GO:0016818">
    <property type="term" value="F:hydrolase activity, acting on acid anhydrides, in phosphorus-containing anhydrides"/>
    <property type="evidence" value="ECO:0007669"/>
    <property type="project" value="InterPro"/>
</dbReference>
<dbReference type="Proteomes" id="UP001231189">
    <property type="component" value="Unassembled WGS sequence"/>
</dbReference>
<dbReference type="EMBL" id="JAUUTY010000003">
    <property type="protein sequence ID" value="KAK1661826.1"/>
    <property type="molecule type" value="Genomic_DNA"/>
</dbReference>
<organism evidence="5 6">
    <name type="scientific">Lolium multiflorum</name>
    <name type="common">Italian ryegrass</name>
    <name type="synonym">Lolium perenne subsp. multiflorum</name>
    <dbReference type="NCBI Taxonomy" id="4521"/>
    <lineage>
        <taxon>Eukaryota</taxon>
        <taxon>Viridiplantae</taxon>
        <taxon>Streptophyta</taxon>
        <taxon>Embryophyta</taxon>
        <taxon>Tracheophyta</taxon>
        <taxon>Spermatophyta</taxon>
        <taxon>Magnoliopsida</taxon>
        <taxon>Liliopsida</taxon>
        <taxon>Poales</taxon>
        <taxon>Poaceae</taxon>
        <taxon>BOP clade</taxon>
        <taxon>Pooideae</taxon>
        <taxon>Poodae</taxon>
        <taxon>Poeae</taxon>
        <taxon>Poeae Chloroplast Group 2 (Poeae type)</taxon>
        <taxon>Loliodinae</taxon>
        <taxon>Loliinae</taxon>
        <taxon>Lolium</taxon>
    </lineage>
</organism>
<keyword evidence="2" id="KW-0378">Hydrolase</keyword>
<dbReference type="InterPro" id="IPR014905">
    <property type="entry name" value="HIRAN"/>
</dbReference>
<comment type="caution">
    <text evidence="5">The sequence shown here is derived from an EMBL/GenBank/DDBJ whole genome shotgun (WGS) entry which is preliminary data.</text>
</comment>
<evidence type="ECO:0000256" key="1">
    <source>
        <dbReference type="ARBA" id="ARBA00022723"/>
    </source>
</evidence>
<evidence type="ECO:0000256" key="2">
    <source>
        <dbReference type="ARBA" id="ARBA00022801"/>
    </source>
</evidence>
<feature type="compositionally biased region" description="Basic and acidic residues" evidence="3">
    <location>
        <begin position="76"/>
        <end position="99"/>
    </location>
</feature>
<evidence type="ECO:0000259" key="4">
    <source>
        <dbReference type="Pfam" id="PF08797"/>
    </source>
</evidence>
<dbReference type="AlphaFoldDB" id="A0AAD8WHE2"/>
<evidence type="ECO:0000256" key="3">
    <source>
        <dbReference type="SAM" id="MobiDB-lite"/>
    </source>
</evidence>
<gene>
    <name evidence="5" type="ORF">QYE76_049985</name>
</gene>
<feature type="domain" description="HIRAN" evidence="4">
    <location>
        <begin position="226"/>
        <end position="326"/>
    </location>
</feature>
<feature type="region of interest" description="Disordered" evidence="3">
    <location>
        <begin position="76"/>
        <end position="191"/>
    </location>
</feature>
<reference evidence="5" key="1">
    <citation type="submission" date="2023-07" db="EMBL/GenBank/DDBJ databases">
        <title>A chromosome-level genome assembly of Lolium multiflorum.</title>
        <authorList>
            <person name="Chen Y."/>
            <person name="Copetti D."/>
            <person name="Kolliker R."/>
            <person name="Studer B."/>
        </authorList>
    </citation>
    <scope>NUCLEOTIDE SEQUENCE</scope>
    <source>
        <strain evidence="5">02402/16</strain>
        <tissue evidence="5">Leaf</tissue>
    </source>
</reference>
<keyword evidence="1" id="KW-0479">Metal-binding</keyword>
<sequence length="365" mass="40538">MPCESPDEVVVKRERIDAGSDEATVKVEAAVEVQIKSERIDAGHHEVKVEAAGEIKVKREPIDGDTYDAKLEAPGEVRAKAKREPIDAGGEHCRAKKEEQADEIEVQVKEEGESEPPHRVKEEAAASASSSEEDDSSEDEVEIIDPPPRSKKRHREDDDDGGVDFIDLTTSRPAPYLNPKPIRAMPPPGAMATPASEWKMVLAPEPAELDEYPPDAREWVFYRKSYATGLSTCRGRKWLDAGEVVHFAFPSYELSHGGIRVSYRQAAALAETVRISTNRSGEIGKLSPEWARCLAPLVNSSKVMIQGKMVFPMMELRLMQEVLLYVSFYIHRSSLYLISPKNAHHQNNPLRGLFKLLGQFGAAEA</sequence>
<evidence type="ECO:0000313" key="5">
    <source>
        <dbReference type="EMBL" id="KAK1661826.1"/>
    </source>
</evidence>
<accession>A0AAD8WHE2</accession>
<keyword evidence="6" id="KW-1185">Reference proteome</keyword>
<proteinExistence type="predicted"/>
<feature type="compositionally biased region" description="Acidic residues" evidence="3">
    <location>
        <begin position="131"/>
        <end position="143"/>
    </location>
</feature>
<evidence type="ECO:0000313" key="6">
    <source>
        <dbReference type="Proteomes" id="UP001231189"/>
    </source>
</evidence>
<dbReference type="Pfam" id="PF08797">
    <property type="entry name" value="HIRAN"/>
    <property type="match status" value="1"/>
</dbReference>
<protein>
    <recommendedName>
        <fullName evidence="4">HIRAN domain-containing protein</fullName>
    </recommendedName>
</protein>
<feature type="compositionally biased region" description="Basic and acidic residues" evidence="3">
    <location>
        <begin position="106"/>
        <end position="124"/>
    </location>
</feature>